<reference evidence="3 4" key="1">
    <citation type="submission" date="2020-09" db="EMBL/GenBank/DDBJ databases">
        <title>De no assembly of potato wild relative species, Solanum commersonii.</title>
        <authorList>
            <person name="Cho K."/>
        </authorList>
    </citation>
    <scope>NUCLEOTIDE SEQUENCE [LARGE SCALE GENOMIC DNA]</scope>
    <source>
        <strain evidence="3">LZ3.2</strain>
        <tissue evidence="3">Leaf</tissue>
    </source>
</reference>
<dbReference type="EMBL" id="JACXVP010000010">
    <property type="protein sequence ID" value="KAG5579369.1"/>
    <property type="molecule type" value="Genomic_DNA"/>
</dbReference>
<dbReference type="GO" id="GO:0008270">
    <property type="term" value="F:zinc ion binding"/>
    <property type="evidence" value="ECO:0007669"/>
    <property type="project" value="UniProtKB-KW"/>
</dbReference>
<keyword evidence="1" id="KW-0479">Metal-binding</keyword>
<dbReference type="InterPro" id="IPR013087">
    <property type="entry name" value="Znf_C2H2_type"/>
</dbReference>
<evidence type="ECO:0000313" key="3">
    <source>
        <dbReference type="EMBL" id="KAG5579369.1"/>
    </source>
</evidence>
<evidence type="ECO:0000256" key="1">
    <source>
        <dbReference type="PROSITE-ProRule" id="PRU00042"/>
    </source>
</evidence>
<name>A0A9J5WU84_SOLCO</name>
<comment type="caution">
    <text evidence="3">The sequence shown here is derived from an EMBL/GenBank/DDBJ whole genome shotgun (WGS) entry which is preliminary data.</text>
</comment>
<dbReference type="Proteomes" id="UP000824120">
    <property type="component" value="Chromosome 10"/>
</dbReference>
<sequence>MKRQDGVSIFQCIYCGRKFYSSQAIAAHTRCHFKDANAQQLPPSLASSSRCQPQLPRHHLRLSDANTLCRFKASLTKNEEEEKESRKQSTEVEVIPNKNFDAAIMFGTTNYI</sequence>
<keyword evidence="1" id="KW-0862">Zinc</keyword>
<dbReference type="AlphaFoldDB" id="A0A9J5WU84"/>
<keyword evidence="1" id="KW-0863">Zinc-finger</keyword>
<evidence type="ECO:0000259" key="2">
    <source>
        <dbReference type="PROSITE" id="PS50157"/>
    </source>
</evidence>
<dbReference type="InterPro" id="IPR036236">
    <property type="entry name" value="Znf_C2H2_sf"/>
</dbReference>
<dbReference type="SUPFAM" id="SSF57667">
    <property type="entry name" value="beta-beta-alpha zinc fingers"/>
    <property type="match status" value="1"/>
</dbReference>
<dbReference type="PROSITE" id="PS00028">
    <property type="entry name" value="ZINC_FINGER_C2H2_1"/>
    <property type="match status" value="1"/>
</dbReference>
<gene>
    <name evidence="3" type="ORF">H5410_049996</name>
</gene>
<proteinExistence type="predicted"/>
<accession>A0A9J5WU84</accession>
<dbReference type="PROSITE" id="PS50157">
    <property type="entry name" value="ZINC_FINGER_C2H2_2"/>
    <property type="match status" value="1"/>
</dbReference>
<keyword evidence="4" id="KW-1185">Reference proteome</keyword>
<protein>
    <recommendedName>
        <fullName evidence="2">C2H2-type domain-containing protein</fullName>
    </recommendedName>
</protein>
<feature type="domain" description="C2H2-type" evidence="2">
    <location>
        <begin position="10"/>
        <end position="37"/>
    </location>
</feature>
<evidence type="ECO:0000313" key="4">
    <source>
        <dbReference type="Proteomes" id="UP000824120"/>
    </source>
</evidence>
<organism evidence="3 4">
    <name type="scientific">Solanum commersonii</name>
    <name type="common">Commerson's wild potato</name>
    <name type="synonym">Commerson's nightshade</name>
    <dbReference type="NCBI Taxonomy" id="4109"/>
    <lineage>
        <taxon>Eukaryota</taxon>
        <taxon>Viridiplantae</taxon>
        <taxon>Streptophyta</taxon>
        <taxon>Embryophyta</taxon>
        <taxon>Tracheophyta</taxon>
        <taxon>Spermatophyta</taxon>
        <taxon>Magnoliopsida</taxon>
        <taxon>eudicotyledons</taxon>
        <taxon>Gunneridae</taxon>
        <taxon>Pentapetalae</taxon>
        <taxon>asterids</taxon>
        <taxon>lamiids</taxon>
        <taxon>Solanales</taxon>
        <taxon>Solanaceae</taxon>
        <taxon>Solanoideae</taxon>
        <taxon>Solaneae</taxon>
        <taxon>Solanum</taxon>
    </lineage>
</organism>